<protein>
    <submittedName>
        <fullName evidence="1">Uncharacterized protein</fullName>
    </submittedName>
</protein>
<proteinExistence type="predicted"/>
<accession>A0A8S5QG60</accession>
<evidence type="ECO:0000313" key="1">
    <source>
        <dbReference type="EMBL" id="DAE18239.1"/>
    </source>
</evidence>
<reference evidence="1" key="1">
    <citation type="journal article" date="2021" name="Proc. Natl. Acad. Sci. U.S.A.">
        <title>A Catalog of Tens of Thousands of Viruses from Human Metagenomes Reveals Hidden Associations with Chronic Diseases.</title>
        <authorList>
            <person name="Tisza M.J."/>
            <person name="Buck C.B."/>
        </authorList>
    </citation>
    <scope>NUCLEOTIDE SEQUENCE</scope>
    <source>
        <strain evidence="1">CtdNl2</strain>
    </source>
</reference>
<dbReference type="EMBL" id="BK015652">
    <property type="protein sequence ID" value="DAE18239.1"/>
    <property type="molecule type" value="Genomic_DNA"/>
</dbReference>
<name>A0A8S5QG60_9CAUD</name>
<sequence>MSFGLDMDTVILKATSGEIGYEIDNEINVDKAIMLLVA</sequence>
<organism evidence="1">
    <name type="scientific">Myoviridae sp. ctdNl2</name>
    <dbReference type="NCBI Taxonomy" id="2825140"/>
    <lineage>
        <taxon>Viruses</taxon>
        <taxon>Duplodnaviria</taxon>
        <taxon>Heunggongvirae</taxon>
        <taxon>Uroviricota</taxon>
        <taxon>Caudoviricetes</taxon>
    </lineage>
</organism>